<reference evidence="4" key="1">
    <citation type="journal article" date="2023" name="Mol. Phylogenet. Evol.">
        <title>Genome-scale phylogeny and comparative genomics of the fungal order Sordariales.</title>
        <authorList>
            <person name="Hensen N."/>
            <person name="Bonometti L."/>
            <person name="Westerberg I."/>
            <person name="Brannstrom I.O."/>
            <person name="Guillou S."/>
            <person name="Cros-Aarteil S."/>
            <person name="Calhoun S."/>
            <person name="Haridas S."/>
            <person name="Kuo A."/>
            <person name="Mondo S."/>
            <person name="Pangilinan J."/>
            <person name="Riley R."/>
            <person name="LaButti K."/>
            <person name="Andreopoulos B."/>
            <person name="Lipzen A."/>
            <person name="Chen C."/>
            <person name="Yan M."/>
            <person name="Daum C."/>
            <person name="Ng V."/>
            <person name="Clum A."/>
            <person name="Steindorff A."/>
            <person name="Ohm R.A."/>
            <person name="Martin F."/>
            <person name="Silar P."/>
            <person name="Natvig D.O."/>
            <person name="Lalanne C."/>
            <person name="Gautier V."/>
            <person name="Ament-Velasquez S.L."/>
            <person name="Kruys A."/>
            <person name="Hutchinson M.I."/>
            <person name="Powell A.J."/>
            <person name="Barry K."/>
            <person name="Miller A.N."/>
            <person name="Grigoriev I.V."/>
            <person name="Debuchy R."/>
            <person name="Gladieux P."/>
            <person name="Hiltunen Thoren M."/>
            <person name="Johannesson H."/>
        </authorList>
    </citation>
    <scope>NUCLEOTIDE SEQUENCE [LARGE SCALE GENOMIC DNA]</scope>
    <source>
        <strain evidence="4">CBS 340.73</strain>
    </source>
</reference>
<evidence type="ECO:0000313" key="3">
    <source>
        <dbReference type="EMBL" id="KAK3938434.1"/>
    </source>
</evidence>
<feature type="compositionally biased region" description="Low complexity" evidence="1">
    <location>
        <begin position="37"/>
        <end position="68"/>
    </location>
</feature>
<dbReference type="AlphaFoldDB" id="A0AAN6S2S6"/>
<comment type="caution">
    <text evidence="3">The sequence shown here is derived from an EMBL/GenBank/DDBJ whole genome shotgun (WGS) entry which is preliminary data.</text>
</comment>
<proteinExistence type="predicted"/>
<dbReference type="EMBL" id="MU853829">
    <property type="protein sequence ID" value="KAK3938434.1"/>
    <property type="molecule type" value="Genomic_DNA"/>
</dbReference>
<keyword evidence="2" id="KW-0732">Signal</keyword>
<name>A0AAN6S2S6_9PEZI</name>
<protein>
    <recommendedName>
        <fullName evidence="5">Hydrophobin</fullName>
    </recommendedName>
</protein>
<evidence type="ECO:0000313" key="4">
    <source>
        <dbReference type="Proteomes" id="UP001303473"/>
    </source>
</evidence>
<keyword evidence="4" id="KW-1185">Reference proteome</keyword>
<organism evidence="3 4">
    <name type="scientific">Diplogelasinospora grovesii</name>
    <dbReference type="NCBI Taxonomy" id="303347"/>
    <lineage>
        <taxon>Eukaryota</taxon>
        <taxon>Fungi</taxon>
        <taxon>Dikarya</taxon>
        <taxon>Ascomycota</taxon>
        <taxon>Pezizomycotina</taxon>
        <taxon>Sordariomycetes</taxon>
        <taxon>Sordariomycetidae</taxon>
        <taxon>Sordariales</taxon>
        <taxon>Diplogelasinosporaceae</taxon>
        <taxon>Diplogelasinospora</taxon>
    </lineage>
</organism>
<feature type="signal peptide" evidence="2">
    <location>
        <begin position="1"/>
        <end position="19"/>
    </location>
</feature>
<gene>
    <name evidence="3" type="ORF">QBC46DRAFT_390104</name>
</gene>
<dbReference type="Proteomes" id="UP001303473">
    <property type="component" value="Unassembled WGS sequence"/>
</dbReference>
<evidence type="ECO:0000256" key="1">
    <source>
        <dbReference type="SAM" id="MobiDB-lite"/>
    </source>
</evidence>
<feature type="region of interest" description="Disordered" evidence="1">
    <location>
        <begin position="28"/>
        <end position="68"/>
    </location>
</feature>
<feature type="chain" id="PRO_5042981032" description="Hydrophobin" evidence="2">
    <location>
        <begin position="20"/>
        <end position="119"/>
    </location>
</feature>
<sequence>MKLSTANVLLLATATTALSVPRRDQIPLGGDMQVARPSTTSTTTTTTPIVVPVSTPTPTSPTKSSSPSISYWDWFWTWESPKKKSAKLSASAGCFCAGGNVCCHDEGMQLQCDFGICGI</sequence>
<evidence type="ECO:0008006" key="5">
    <source>
        <dbReference type="Google" id="ProtNLM"/>
    </source>
</evidence>
<evidence type="ECO:0000256" key="2">
    <source>
        <dbReference type="SAM" id="SignalP"/>
    </source>
</evidence>
<accession>A0AAN6S2S6</accession>